<protein>
    <submittedName>
        <fullName evidence="1">Uncharacterized protein</fullName>
    </submittedName>
</protein>
<dbReference type="EMBL" id="FNAB01000001">
    <property type="protein sequence ID" value="SDC55654.1"/>
    <property type="molecule type" value="Genomic_DNA"/>
</dbReference>
<evidence type="ECO:0000313" key="2">
    <source>
        <dbReference type="Proteomes" id="UP000199417"/>
    </source>
</evidence>
<name>A0A1G6MK45_9NOCA</name>
<dbReference type="AlphaFoldDB" id="A0A1G6MK45"/>
<reference evidence="1 2" key="1">
    <citation type="submission" date="2016-10" db="EMBL/GenBank/DDBJ databases">
        <authorList>
            <person name="de Groot N.N."/>
        </authorList>
    </citation>
    <scope>NUCLEOTIDE SEQUENCE [LARGE SCALE GENOMIC DNA]</scope>
    <source>
        <strain evidence="1 2">JCM 11308</strain>
    </source>
</reference>
<accession>A0A1G6MK45</accession>
<sequence>MLANLAIQLRVNWDHRGETRRHETAQILAVEGSAAAECKAS</sequence>
<proteinExistence type="predicted"/>
<organism evidence="1 2">
    <name type="scientific">Rhodococcus tukisamuensis</name>
    <dbReference type="NCBI Taxonomy" id="168276"/>
    <lineage>
        <taxon>Bacteria</taxon>
        <taxon>Bacillati</taxon>
        <taxon>Actinomycetota</taxon>
        <taxon>Actinomycetes</taxon>
        <taxon>Mycobacteriales</taxon>
        <taxon>Nocardiaceae</taxon>
        <taxon>Rhodococcus</taxon>
    </lineage>
</organism>
<dbReference type="STRING" id="168276.SAMN05444580_101203"/>
<dbReference type="Proteomes" id="UP000199417">
    <property type="component" value="Unassembled WGS sequence"/>
</dbReference>
<evidence type="ECO:0000313" key="1">
    <source>
        <dbReference type="EMBL" id="SDC55654.1"/>
    </source>
</evidence>
<gene>
    <name evidence="1" type="ORF">SAMN05444580_101203</name>
</gene>
<keyword evidence="2" id="KW-1185">Reference proteome</keyword>